<dbReference type="InterPro" id="IPR032567">
    <property type="entry name" value="RTL1-rel"/>
</dbReference>
<dbReference type="PANTHER" id="PTHR15503">
    <property type="entry name" value="LDOC1 RELATED"/>
    <property type="match status" value="1"/>
</dbReference>
<dbReference type="Gene3D" id="3.10.10.10">
    <property type="entry name" value="HIV Type 1 Reverse Transcriptase, subunit A, domain 1"/>
    <property type="match status" value="1"/>
</dbReference>
<reference evidence="2 3" key="1">
    <citation type="submission" date="2019-08" db="EMBL/GenBank/DDBJ databases">
        <title>Draft genome sequences of two oriental melons (Cucumis melo L. var makuwa).</title>
        <authorList>
            <person name="Kwon S.-Y."/>
        </authorList>
    </citation>
    <scope>NUCLEOTIDE SEQUENCE [LARGE SCALE GENOMIC DNA]</scope>
    <source>
        <strain evidence="3">cv. SW 3</strain>
        <tissue evidence="2">Leaf</tissue>
    </source>
</reference>
<accession>A0A5A7U367</accession>
<name>A0A5A7U367_CUCMM</name>
<dbReference type="EMBL" id="SSTE01013029">
    <property type="protein sequence ID" value="KAA0048105.1"/>
    <property type="molecule type" value="Genomic_DNA"/>
</dbReference>
<evidence type="ECO:0000259" key="1">
    <source>
        <dbReference type="Pfam" id="PF03732"/>
    </source>
</evidence>
<feature type="domain" description="Retrotransposon gag" evidence="1">
    <location>
        <begin position="133"/>
        <end position="197"/>
    </location>
</feature>
<gene>
    <name evidence="2" type="ORF">E6C27_scaffold385G001840</name>
</gene>
<dbReference type="CDD" id="cd00303">
    <property type="entry name" value="retropepsin_like"/>
    <property type="match status" value="1"/>
</dbReference>
<dbReference type="PANTHER" id="PTHR15503:SF22">
    <property type="entry name" value="TRANSPOSON TY3-I GAG POLYPROTEIN"/>
    <property type="match status" value="1"/>
</dbReference>
<evidence type="ECO:0000313" key="2">
    <source>
        <dbReference type="EMBL" id="KAA0048105.1"/>
    </source>
</evidence>
<dbReference type="InterPro" id="IPR021109">
    <property type="entry name" value="Peptidase_aspartic_dom_sf"/>
</dbReference>
<sequence>MKMPVIESALVELTKNMEMMRLQSEKQQQAILSYMETNAKERSMISEQMIESNVRDSSAMKSKASEVSSSRDVEEIGVERKSNLDEISADRSKFKKVEMPVFTDDDPKSWLFRAERYFQIHKLIESEKMLVSTICFDGPTLNWYRSQEEREKFVSWTNLKERLLVRFQSTREGTVCGRFLRIQQETMVEEYRNLFDKPKGLAEMMLTTQLVENREILRNEANLNGYADGKYPSHSSTEIRKEGTSKRLPDAEFQLRREKGLCFKCNEKYSADHNCKMKEQRELRMFVVNNNNEELEIVEEVESEVAELRTAKVQPHTTACVELSINSVVGLNDPGTMKTAHYGVILGSGTAIQGKGVCEALEVKMKDWIVKEDFLPLELRGVDVILGMQWLYLLGVTVCDWKNLTLTFYDNEKQICIKGDPSLTKARVSLNNLVKSWEEQDHGYLIECRSIEVAELNELMIHQKEEREEFEEKLIPILNQFRDIFEWLQKLPPRRSIEHHIHLKEGTNPVNVRPYQYAYHQKEEMERLVNEMLASGIIRPSASPYSSPVLLVKKKMVAGDFGLIIEL</sequence>
<dbReference type="InterPro" id="IPR005162">
    <property type="entry name" value="Retrotrans_gag_dom"/>
</dbReference>
<protein>
    <submittedName>
        <fullName evidence="2">Transposon Tf2-1 polyprotein isoform X1</fullName>
    </submittedName>
</protein>
<dbReference type="Proteomes" id="UP000321393">
    <property type="component" value="Unassembled WGS sequence"/>
</dbReference>
<dbReference type="Gene3D" id="2.40.70.10">
    <property type="entry name" value="Acid Proteases"/>
    <property type="match status" value="1"/>
</dbReference>
<organism evidence="2 3">
    <name type="scientific">Cucumis melo var. makuwa</name>
    <name type="common">Oriental melon</name>
    <dbReference type="NCBI Taxonomy" id="1194695"/>
    <lineage>
        <taxon>Eukaryota</taxon>
        <taxon>Viridiplantae</taxon>
        <taxon>Streptophyta</taxon>
        <taxon>Embryophyta</taxon>
        <taxon>Tracheophyta</taxon>
        <taxon>Spermatophyta</taxon>
        <taxon>Magnoliopsida</taxon>
        <taxon>eudicotyledons</taxon>
        <taxon>Gunneridae</taxon>
        <taxon>Pentapetalae</taxon>
        <taxon>rosids</taxon>
        <taxon>fabids</taxon>
        <taxon>Cucurbitales</taxon>
        <taxon>Cucurbitaceae</taxon>
        <taxon>Benincaseae</taxon>
        <taxon>Cucumis</taxon>
    </lineage>
</organism>
<proteinExistence type="predicted"/>
<dbReference type="OrthoDB" id="1933597at2759"/>
<dbReference type="InterPro" id="IPR043502">
    <property type="entry name" value="DNA/RNA_pol_sf"/>
</dbReference>
<dbReference type="AlphaFoldDB" id="A0A5A7U367"/>
<comment type="caution">
    <text evidence="2">The sequence shown here is derived from an EMBL/GenBank/DDBJ whole genome shotgun (WGS) entry which is preliminary data.</text>
</comment>
<dbReference type="Pfam" id="PF08284">
    <property type="entry name" value="RVP_2"/>
    <property type="match status" value="1"/>
</dbReference>
<dbReference type="SUPFAM" id="SSF56672">
    <property type="entry name" value="DNA/RNA polymerases"/>
    <property type="match status" value="1"/>
</dbReference>
<evidence type="ECO:0000313" key="3">
    <source>
        <dbReference type="Proteomes" id="UP000321393"/>
    </source>
</evidence>
<dbReference type="Pfam" id="PF03732">
    <property type="entry name" value="Retrotrans_gag"/>
    <property type="match status" value="1"/>
</dbReference>